<dbReference type="InterPro" id="IPR041644">
    <property type="entry name" value="GNAT_C"/>
</dbReference>
<comment type="caution">
    <text evidence="3">The sequence shown here is derived from an EMBL/GenBank/DDBJ whole genome shotgun (WGS) entry which is preliminary data.</text>
</comment>
<evidence type="ECO:0000313" key="3">
    <source>
        <dbReference type="EMBL" id="MBO7746871.1"/>
    </source>
</evidence>
<evidence type="ECO:0000259" key="2">
    <source>
        <dbReference type="Pfam" id="PF18164"/>
    </source>
</evidence>
<name>A0ABS3WEW6_9BACL</name>
<evidence type="ECO:0000313" key="4">
    <source>
        <dbReference type="Proteomes" id="UP000670947"/>
    </source>
</evidence>
<dbReference type="Gene3D" id="3.40.630.120">
    <property type="match status" value="1"/>
</dbReference>
<feature type="domain" description="N-acyltransferase N-terminal" evidence="1">
    <location>
        <begin position="13"/>
        <end position="141"/>
    </location>
</feature>
<protein>
    <submittedName>
        <fullName evidence="3">DUF5596 domain-containing protein</fullName>
    </submittedName>
</protein>
<proteinExistence type="predicted"/>
<accession>A0ABS3WEW6</accession>
<dbReference type="InterPro" id="IPR041273">
    <property type="entry name" value="NAT_N"/>
</dbReference>
<evidence type="ECO:0000259" key="1">
    <source>
        <dbReference type="Pfam" id="PF18082"/>
    </source>
</evidence>
<reference evidence="3 4" key="1">
    <citation type="submission" date="2021-03" db="EMBL/GenBank/DDBJ databases">
        <title>Paenibacillus artemisicola MWE-103 whole genome sequence.</title>
        <authorList>
            <person name="Ham Y.J."/>
        </authorList>
    </citation>
    <scope>NUCLEOTIDE SEQUENCE [LARGE SCALE GENOMIC DNA]</scope>
    <source>
        <strain evidence="3 4">MWE-103</strain>
    </source>
</reference>
<keyword evidence="4" id="KW-1185">Reference proteome</keyword>
<dbReference type="EMBL" id="JAGGDJ010000024">
    <property type="protein sequence ID" value="MBO7746871.1"/>
    <property type="molecule type" value="Genomic_DNA"/>
</dbReference>
<dbReference type="Pfam" id="PF18082">
    <property type="entry name" value="NAT_N"/>
    <property type="match status" value="1"/>
</dbReference>
<dbReference type="Pfam" id="PF18164">
    <property type="entry name" value="GNAT_C"/>
    <property type="match status" value="1"/>
</dbReference>
<feature type="domain" description="GNAT-like C-terminal" evidence="2">
    <location>
        <begin position="143"/>
        <end position="366"/>
    </location>
</feature>
<gene>
    <name evidence="3" type="ORF">I8J29_21880</name>
</gene>
<organism evidence="3 4">
    <name type="scientific">Paenibacillus artemisiicola</name>
    <dbReference type="NCBI Taxonomy" id="1172618"/>
    <lineage>
        <taxon>Bacteria</taxon>
        <taxon>Bacillati</taxon>
        <taxon>Bacillota</taxon>
        <taxon>Bacilli</taxon>
        <taxon>Bacillales</taxon>
        <taxon>Paenibacillaceae</taxon>
        <taxon>Paenibacillus</taxon>
    </lineage>
</organism>
<sequence>MISASGDFLAPGELAAICEAARFPADIADVLGKAAEAVRGDGELAEAAVRFRRELFEDANRPPDDVNRELLAFGADGALLAAVVYAGAIPLLAERYAARGLPQEVLVDTVHDLVIWMRAHLRRHGRWGLSELGWLHQHLRGELFRLGRLQFHFAACPFPAKAFRHRTTGGVAVLSEGGVRYRSDGQLDGTCGLFDAAGGWESAYAFDGARYEGHPVSALGAADRKTVRLGADEWELALQKGDPVLNVHVPEGERLSPEGCRDSYARAAAFAATHFPSNPYRAFVCDSWLLAPAFRTLLPESSNIVRFQRDYHPVPVLSNESQTLERVFGYGTTLADLPSAKAETTLQRIVRDHLAAGGRIHNAGGFRLA</sequence>
<dbReference type="Proteomes" id="UP000670947">
    <property type="component" value="Unassembled WGS sequence"/>
</dbReference>
<dbReference type="RefSeq" id="WP_208849611.1">
    <property type="nucleotide sequence ID" value="NZ_JAGGDJ010000024.1"/>
</dbReference>